<dbReference type="PANTHER" id="PTHR33178">
    <property type="match status" value="1"/>
</dbReference>
<feature type="domain" description="Stress-response A/B barrel" evidence="3">
    <location>
        <begin position="36"/>
        <end position="130"/>
    </location>
</feature>
<evidence type="ECO:0000256" key="2">
    <source>
        <dbReference type="SAM" id="SignalP"/>
    </source>
</evidence>
<evidence type="ECO:0000256" key="1">
    <source>
        <dbReference type="ARBA" id="ARBA00011738"/>
    </source>
</evidence>
<dbReference type="Gene3D" id="3.30.70.100">
    <property type="match status" value="1"/>
</dbReference>
<dbReference type="Pfam" id="PF07876">
    <property type="entry name" value="Dabb"/>
    <property type="match status" value="1"/>
</dbReference>
<dbReference type="SUPFAM" id="SSF54909">
    <property type="entry name" value="Dimeric alpha+beta barrel"/>
    <property type="match status" value="1"/>
</dbReference>
<dbReference type="Proteomes" id="UP001174839">
    <property type="component" value="Unassembled WGS sequence"/>
</dbReference>
<dbReference type="EMBL" id="JAUDUY010000002">
    <property type="protein sequence ID" value="MDM9630811.1"/>
    <property type="molecule type" value="Genomic_DNA"/>
</dbReference>
<feature type="signal peptide" evidence="2">
    <location>
        <begin position="1"/>
        <end position="18"/>
    </location>
</feature>
<dbReference type="RefSeq" id="WP_289724176.1">
    <property type="nucleotide sequence ID" value="NZ_JAUDUY010000002.1"/>
</dbReference>
<feature type="chain" id="PRO_5046509292" evidence="2">
    <location>
        <begin position="19"/>
        <end position="137"/>
    </location>
</feature>
<dbReference type="InterPro" id="IPR011008">
    <property type="entry name" value="Dimeric_a/b-barrel"/>
</dbReference>
<organism evidence="4 5">
    <name type="scientific">Robiginitalea aurantiaca</name>
    <dbReference type="NCBI Taxonomy" id="3056915"/>
    <lineage>
        <taxon>Bacteria</taxon>
        <taxon>Pseudomonadati</taxon>
        <taxon>Bacteroidota</taxon>
        <taxon>Flavobacteriia</taxon>
        <taxon>Flavobacteriales</taxon>
        <taxon>Flavobacteriaceae</taxon>
        <taxon>Robiginitalea</taxon>
    </lineage>
</organism>
<name>A0ABT7WD13_9FLAO</name>
<comment type="subunit">
    <text evidence="1">Homodimer.</text>
</comment>
<reference evidence="4" key="1">
    <citation type="submission" date="2023-06" db="EMBL/GenBank/DDBJ databases">
        <title>Robiginitalea aurantiacus sp. nov. and Algoriphagus sediminis sp. nov., isolated from coastal sediment.</title>
        <authorList>
            <person name="Zhou Z.Y."/>
            <person name="An J."/>
            <person name="Jia Y.W."/>
            <person name="Du Z.J."/>
        </authorList>
    </citation>
    <scope>NUCLEOTIDE SEQUENCE</scope>
    <source>
        <strain evidence="4">M39</strain>
    </source>
</reference>
<protein>
    <submittedName>
        <fullName evidence="4">Dabb family protein</fullName>
    </submittedName>
</protein>
<dbReference type="SMART" id="SM00886">
    <property type="entry name" value="Dabb"/>
    <property type="match status" value="1"/>
</dbReference>
<evidence type="ECO:0000313" key="4">
    <source>
        <dbReference type="EMBL" id="MDM9630811.1"/>
    </source>
</evidence>
<gene>
    <name evidence="4" type="ORF">QU605_04980</name>
</gene>
<dbReference type="PROSITE" id="PS51502">
    <property type="entry name" value="S_R_A_B_BARREL"/>
    <property type="match status" value="1"/>
</dbReference>
<dbReference type="PANTHER" id="PTHR33178:SF10">
    <property type="entry name" value="STRESS-RESPONSE A_B BARREL DOMAIN-CONTAINING PROTEIN"/>
    <property type="match status" value="1"/>
</dbReference>
<sequence length="137" mass="15855">MKIIVFFVFMLCAPCTQAQIVDLYKMPVSKDKNTALRHVVLFKFKSETAPRTIEQIEKAFASLPSRISEIRAFEWGTNNSPEGLNKGFTHSFILTFDSEADRDAYLPHPEHKRFGELITPWLEDVLVLDYWIHPKTP</sequence>
<comment type="caution">
    <text evidence="4">The sequence shown here is derived from an EMBL/GenBank/DDBJ whole genome shotgun (WGS) entry which is preliminary data.</text>
</comment>
<dbReference type="InterPro" id="IPR044662">
    <property type="entry name" value="HS1/DABB1-like"/>
</dbReference>
<evidence type="ECO:0000259" key="3">
    <source>
        <dbReference type="PROSITE" id="PS51502"/>
    </source>
</evidence>
<keyword evidence="2" id="KW-0732">Signal</keyword>
<accession>A0ABT7WD13</accession>
<evidence type="ECO:0000313" key="5">
    <source>
        <dbReference type="Proteomes" id="UP001174839"/>
    </source>
</evidence>
<dbReference type="InterPro" id="IPR013097">
    <property type="entry name" value="Dabb"/>
</dbReference>
<proteinExistence type="predicted"/>
<keyword evidence="5" id="KW-1185">Reference proteome</keyword>